<dbReference type="Proteomes" id="UP001596512">
    <property type="component" value="Unassembled WGS sequence"/>
</dbReference>
<evidence type="ECO:0000256" key="3">
    <source>
        <dbReference type="ARBA" id="ARBA00022630"/>
    </source>
</evidence>
<dbReference type="Gene3D" id="3.50.50.60">
    <property type="entry name" value="FAD/NAD(P)-binding domain"/>
    <property type="match status" value="1"/>
</dbReference>
<evidence type="ECO:0000256" key="1">
    <source>
        <dbReference type="ARBA" id="ARBA00001974"/>
    </source>
</evidence>
<sequence>MDNFHVLTSGGEQDEDLVADGWTEITAKLAAILPRAATDIDPKAVAAAMEVADFRKMEEIRARVDAVVRDPATAAALKPYYRMFCKRPCFHDGYLDVYNRPNVTLVDTRGEGVTELREDAVVALGTAYPVDCVVFASGYENEWAVPYTERAGFDVVGRDGVRLSEKWADGARTYQGLLTHGFPNFFVMSKMQSGLHVNVPYMLNEQSKHIAHIVAAVRHAGHRVVGPTADAERAWVDTIRKLANRNTDFAESCTPGLFNNEGDPRRLSILNSSYGGGSVEFVSVLRQWRTAGDLADLETGP</sequence>
<dbReference type="PANTHER" id="PTHR43098">
    <property type="entry name" value="L-ORNITHINE N(5)-MONOOXYGENASE-RELATED"/>
    <property type="match status" value="1"/>
</dbReference>
<gene>
    <name evidence="8" type="ORF">ACFQV2_20455</name>
</gene>
<reference evidence="9" key="1">
    <citation type="journal article" date="2019" name="Int. J. Syst. Evol. Microbiol.">
        <title>The Global Catalogue of Microorganisms (GCM) 10K type strain sequencing project: providing services to taxonomists for standard genome sequencing and annotation.</title>
        <authorList>
            <consortium name="The Broad Institute Genomics Platform"/>
            <consortium name="The Broad Institute Genome Sequencing Center for Infectious Disease"/>
            <person name="Wu L."/>
            <person name="Ma J."/>
        </authorList>
    </citation>
    <scope>NUCLEOTIDE SEQUENCE [LARGE SCALE GENOMIC DNA]</scope>
    <source>
        <strain evidence="9">JCM 17695</strain>
    </source>
</reference>
<evidence type="ECO:0000256" key="7">
    <source>
        <dbReference type="ARBA" id="ARBA00023033"/>
    </source>
</evidence>
<keyword evidence="7" id="KW-0503">Monooxygenase</keyword>
<keyword evidence="6" id="KW-0560">Oxidoreductase</keyword>
<keyword evidence="5" id="KW-0521">NADP</keyword>
<organism evidence="8 9">
    <name type="scientific">Actinokineospora soli</name>
    <dbReference type="NCBI Taxonomy" id="1048753"/>
    <lineage>
        <taxon>Bacteria</taxon>
        <taxon>Bacillati</taxon>
        <taxon>Actinomycetota</taxon>
        <taxon>Actinomycetes</taxon>
        <taxon>Pseudonocardiales</taxon>
        <taxon>Pseudonocardiaceae</taxon>
        <taxon>Actinokineospora</taxon>
    </lineage>
</organism>
<evidence type="ECO:0000256" key="2">
    <source>
        <dbReference type="ARBA" id="ARBA00010139"/>
    </source>
</evidence>
<dbReference type="PANTHER" id="PTHR43098:SF4">
    <property type="entry name" value="BLR3857 PROTEIN"/>
    <property type="match status" value="1"/>
</dbReference>
<comment type="caution">
    <text evidence="8">The sequence shown here is derived from an EMBL/GenBank/DDBJ whole genome shotgun (WGS) entry which is preliminary data.</text>
</comment>
<evidence type="ECO:0000256" key="4">
    <source>
        <dbReference type="ARBA" id="ARBA00022827"/>
    </source>
</evidence>
<keyword evidence="9" id="KW-1185">Reference proteome</keyword>
<comment type="similarity">
    <text evidence="2">Belongs to the FAD-binding monooxygenase family.</text>
</comment>
<evidence type="ECO:0008006" key="10">
    <source>
        <dbReference type="Google" id="ProtNLM"/>
    </source>
</evidence>
<keyword evidence="4" id="KW-0274">FAD</keyword>
<comment type="cofactor">
    <cofactor evidence="1">
        <name>FAD</name>
        <dbReference type="ChEBI" id="CHEBI:57692"/>
    </cofactor>
</comment>
<dbReference type="InterPro" id="IPR036188">
    <property type="entry name" value="FAD/NAD-bd_sf"/>
</dbReference>
<evidence type="ECO:0000256" key="5">
    <source>
        <dbReference type="ARBA" id="ARBA00022857"/>
    </source>
</evidence>
<dbReference type="InterPro" id="IPR050775">
    <property type="entry name" value="FAD-binding_Monooxygenases"/>
</dbReference>
<accession>A0ABW2TRT7</accession>
<keyword evidence="3" id="KW-0285">Flavoprotein</keyword>
<dbReference type="EMBL" id="JBHTEY010000004">
    <property type="protein sequence ID" value="MFC7615516.1"/>
    <property type="molecule type" value="Genomic_DNA"/>
</dbReference>
<dbReference type="SUPFAM" id="SSF51905">
    <property type="entry name" value="FAD/NAD(P)-binding domain"/>
    <property type="match status" value="2"/>
</dbReference>
<protein>
    <recommendedName>
        <fullName evidence="10">Phenylacetone monooxygenase</fullName>
    </recommendedName>
</protein>
<evidence type="ECO:0000313" key="8">
    <source>
        <dbReference type="EMBL" id="MFC7615516.1"/>
    </source>
</evidence>
<evidence type="ECO:0000313" key="9">
    <source>
        <dbReference type="Proteomes" id="UP001596512"/>
    </source>
</evidence>
<name>A0ABW2TRT7_9PSEU</name>
<evidence type="ECO:0000256" key="6">
    <source>
        <dbReference type="ARBA" id="ARBA00023002"/>
    </source>
</evidence>
<proteinExistence type="inferred from homology"/>